<proteinExistence type="predicted"/>
<reference evidence="2 3" key="1">
    <citation type="submission" date="2019-06" db="EMBL/GenBank/DDBJ databases">
        <title>Wine fermentation using esterase from Monascus purpureus.</title>
        <authorList>
            <person name="Geng C."/>
            <person name="Zhang Y."/>
        </authorList>
    </citation>
    <scope>NUCLEOTIDE SEQUENCE [LARGE SCALE GENOMIC DNA]</scope>
    <source>
        <strain evidence="2">HQ1</strain>
    </source>
</reference>
<keyword evidence="3" id="KW-1185">Reference proteome</keyword>
<organism evidence="2 3">
    <name type="scientific">Monascus purpureus</name>
    <name type="common">Red mold</name>
    <name type="synonym">Monascus anka</name>
    <dbReference type="NCBI Taxonomy" id="5098"/>
    <lineage>
        <taxon>Eukaryota</taxon>
        <taxon>Fungi</taxon>
        <taxon>Dikarya</taxon>
        <taxon>Ascomycota</taxon>
        <taxon>Pezizomycotina</taxon>
        <taxon>Eurotiomycetes</taxon>
        <taxon>Eurotiomycetidae</taxon>
        <taxon>Eurotiales</taxon>
        <taxon>Aspergillaceae</taxon>
        <taxon>Monascus</taxon>
    </lineage>
</organism>
<dbReference type="STRING" id="5098.A0A507QKJ3"/>
<dbReference type="Proteomes" id="UP000319663">
    <property type="component" value="Unassembled WGS sequence"/>
</dbReference>
<accession>A0A507QKJ3</accession>
<feature type="region of interest" description="Disordered" evidence="1">
    <location>
        <begin position="14"/>
        <end position="37"/>
    </location>
</feature>
<evidence type="ECO:0000256" key="1">
    <source>
        <dbReference type="SAM" id="MobiDB-lite"/>
    </source>
</evidence>
<comment type="caution">
    <text evidence="2">The sequence shown here is derived from an EMBL/GenBank/DDBJ whole genome shotgun (WGS) entry which is preliminary data.</text>
</comment>
<sequence length="173" mass="19501">MQILSLLNGPVLTIQRQSNGEESDDDDDGDDKEGTAAEIVPIRIAERRYIAECAVRDPSVLRDQKGYAFHVECSVTLIALCKRRDRRQVTTRCSPEPASVKTALDSPRLSEREPIVKRDNPLKCQDWQCLFCLASYDLPLEERKRKNTLSDAVSNITVLTIPSLALMVMRVLD</sequence>
<dbReference type="EMBL" id="VIFY01000410">
    <property type="protein sequence ID" value="TQB67467.1"/>
    <property type="molecule type" value="Genomic_DNA"/>
</dbReference>
<gene>
    <name evidence="2" type="ORF">MPDQ_005703</name>
</gene>
<dbReference type="AlphaFoldDB" id="A0A507QKJ3"/>
<feature type="compositionally biased region" description="Acidic residues" evidence="1">
    <location>
        <begin position="21"/>
        <end position="31"/>
    </location>
</feature>
<evidence type="ECO:0000313" key="3">
    <source>
        <dbReference type="Proteomes" id="UP000319663"/>
    </source>
</evidence>
<protein>
    <submittedName>
        <fullName evidence="2">Uncharacterized protein</fullName>
    </submittedName>
</protein>
<evidence type="ECO:0000313" key="2">
    <source>
        <dbReference type="EMBL" id="TQB67467.1"/>
    </source>
</evidence>
<name>A0A507QKJ3_MONPU</name>